<keyword evidence="3" id="KW-1185">Reference proteome</keyword>
<dbReference type="RefSeq" id="WP_144907353.1">
    <property type="nucleotide sequence ID" value="NZ_JACHOA010000008.1"/>
</dbReference>
<dbReference type="OrthoDB" id="7575527at2"/>
<dbReference type="EMBL" id="JACHOA010000008">
    <property type="protein sequence ID" value="MBB4615401.1"/>
    <property type="molecule type" value="Genomic_DNA"/>
</dbReference>
<comment type="caution">
    <text evidence="2">The sequence shown here is derived from an EMBL/GenBank/DDBJ whole genome shotgun (WGS) entry which is preliminary data.</text>
</comment>
<evidence type="ECO:0000313" key="3">
    <source>
        <dbReference type="Proteomes" id="UP000538566"/>
    </source>
</evidence>
<keyword evidence="1" id="KW-0175">Coiled coil</keyword>
<reference evidence="2 3" key="1">
    <citation type="submission" date="2020-08" db="EMBL/GenBank/DDBJ databases">
        <title>Genomic Encyclopedia of Type Strains, Phase IV (KMG-IV): sequencing the most valuable type-strain genomes for metagenomic binning, comparative biology and taxonomic classification.</title>
        <authorList>
            <person name="Goeker M."/>
        </authorList>
    </citation>
    <scope>NUCLEOTIDE SEQUENCE [LARGE SCALE GENOMIC DNA]</scope>
    <source>
        <strain evidence="2 3">DSM 17507</strain>
    </source>
</reference>
<accession>A0A7W7AEJ1</accession>
<evidence type="ECO:0000256" key="1">
    <source>
        <dbReference type="SAM" id="Coils"/>
    </source>
</evidence>
<gene>
    <name evidence="2" type="ORF">GGR37_003697</name>
</gene>
<protein>
    <submittedName>
        <fullName evidence="2">Uncharacterized protein</fullName>
    </submittedName>
</protein>
<sequence length="295" mass="31749">MTSITGEASHGDGAEASEAVDNFKIGVSAIIKMVAERTVKPDGSLVNPAAVVSALSDEDGRKELLRDFTLGIIPSEVNPLLWERWLQGGEAPFSKRNLTSPRVGTMGIKRGLERVSAGVVRARSTVSSAEEGVAEAVEKLEHAKSELAMEEAKEAAFIEYLVTEHLVSLVEPIFALGPAWTLMRAASSHVDLVALEQEMILIKKPEQREAFIERRIADRKASAAEILASLDYWCGDADYETEVHDALLQIAKRYAGVERSDGRVRGPGAFAKSVSNVNAKIDAAKVLAGLSTGKP</sequence>
<name>A0A7W7AEJ1_9SPHN</name>
<evidence type="ECO:0000313" key="2">
    <source>
        <dbReference type="EMBL" id="MBB4615401.1"/>
    </source>
</evidence>
<proteinExistence type="predicted"/>
<feature type="coiled-coil region" evidence="1">
    <location>
        <begin position="126"/>
        <end position="153"/>
    </location>
</feature>
<organism evidence="2 3">
    <name type="scientific">Novosphingobium taihuense</name>
    <dbReference type="NCBI Taxonomy" id="260085"/>
    <lineage>
        <taxon>Bacteria</taxon>
        <taxon>Pseudomonadati</taxon>
        <taxon>Pseudomonadota</taxon>
        <taxon>Alphaproteobacteria</taxon>
        <taxon>Sphingomonadales</taxon>
        <taxon>Sphingomonadaceae</taxon>
        <taxon>Novosphingobium</taxon>
    </lineage>
</organism>
<dbReference type="AlphaFoldDB" id="A0A7W7AEJ1"/>
<dbReference type="Proteomes" id="UP000538566">
    <property type="component" value="Unassembled WGS sequence"/>
</dbReference>